<protein>
    <submittedName>
        <fullName evidence="7">Transcriptional regulator</fullName>
    </submittedName>
</protein>
<organism evidence="7 8">
    <name type="scientific">Stenotrophomonas pictorum JCM 9942</name>
    <dbReference type="NCBI Taxonomy" id="1236960"/>
    <lineage>
        <taxon>Bacteria</taxon>
        <taxon>Pseudomonadati</taxon>
        <taxon>Pseudomonadota</taxon>
        <taxon>Gammaproteobacteria</taxon>
        <taxon>Lysobacterales</taxon>
        <taxon>Lysobacteraceae</taxon>
        <taxon>Stenotrophomonas</taxon>
    </lineage>
</organism>
<feature type="modified residue" description="4-aspartylphosphate" evidence="4">
    <location>
        <position position="61"/>
    </location>
</feature>
<dbReference type="SUPFAM" id="SSF47226">
    <property type="entry name" value="Histidine-containing phosphotransfer domain, HPT domain"/>
    <property type="match status" value="1"/>
</dbReference>
<dbReference type="Gene3D" id="3.40.50.2300">
    <property type="match status" value="1"/>
</dbReference>
<gene>
    <name evidence="7" type="ORF">ARC78_14710</name>
</gene>
<dbReference type="PANTHER" id="PTHR44591:SF21">
    <property type="entry name" value="TWO-COMPONENT RESPONSE REGULATOR"/>
    <property type="match status" value="1"/>
</dbReference>
<feature type="domain" description="HPt" evidence="6">
    <location>
        <begin position="156"/>
        <end position="238"/>
    </location>
</feature>
<dbReference type="CDD" id="cd00156">
    <property type="entry name" value="REC"/>
    <property type="match status" value="1"/>
</dbReference>
<keyword evidence="8" id="KW-1185">Reference proteome</keyword>
<evidence type="ECO:0000256" key="1">
    <source>
        <dbReference type="ARBA" id="ARBA00022553"/>
    </source>
</evidence>
<dbReference type="InterPro" id="IPR036641">
    <property type="entry name" value="HPT_dom_sf"/>
</dbReference>
<dbReference type="GO" id="GO:0000160">
    <property type="term" value="P:phosphorelay signal transduction system"/>
    <property type="evidence" value="ECO:0007669"/>
    <property type="project" value="UniProtKB-KW"/>
</dbReference>
<evidence type="ECO:0000256" key="4">
    <source>
        <dbReference type="PROSITE-ProRule" id="PRU00169"/>
    </source>
</evidence>
<dbReference type="PROSITE" id="PS50894">
    <property type="entry name" value="HPT"/>
    <property type="match status" value="1"/>
</dbReference>
<dbReference type="InterPro" id="IPR008207">
    <property type="entry name" value="Sig_transdc_His_kin_Hpt_dom"/>
</dbReference>
<feature type="modified residue" description="Phosphohistidine" evidence="3">
    <location>
        <position position="195"/>
    </location>
</feature>
<evidence type="ECO:0000259" key="5">
    <source>
        <dbReference type="PROSITE" id="PS50110"/>
    </source>
</evidence>
<dbReference type="Gene3D" id="1.20.120.160">
    <property type="entry name" value="HPT domain"/>
    <property type="match status" value="1"/>
</dbReference>
<dbReference type="SMART" id="SM00448">
    <property type="entry name" value="REC"/>
    <property type="match status" value="1"/>
</dbReference>
<keyword evidence="2" id="KW-0902">Two-component regulatory system</keyword>
<accession>A0A0R0A254</accession>
<dbReference type="Pfam" id="PF01627">
    <property type="entry name" value="Hpt"/>
    <property type="match status" value="1"/>
</dbReference>
<dbReference type="PROSITE" id="PS50110">
    <property type="entry name" value="RESPONSE_REGULATORY"/>
    <property type="match status" value="1"/>
</dbReference>
<evidence type="ECO:0000313" key="7">
    <source>
        <dbReference type="EMBL" id="KRG39323.1"/>
    </source>
</evidence>
<proteinExistence type="predicted"/>
<comment type="caution">
    <text evidence="7">The sequence shown here is derived from an EMBL/GenBank/DDBJ whole genome shotgun (WGS) entry which is preliminary data.</text>
</comment>
<dbReference type="AlphaFoldDB" id="A0A0R0A254"/>
<dbReference type="InterPro" id="IPR011006">
    <property type="entry name" value="CheY-like_superfamily"/>
</dbReference>
<dbReference type="OrthoDB" id="5966285at2"/>
<evidence type="ECO:0000259" key="6">
    <source>
        <dbReference type="PROSITE" id="PS50894"/>
    </source>
</evidence>
<dbReference type="EMBL" id="LLXS01000046">
    <property type="protein sequence ID" value="KRG39323.1"/>
    <property type="molecule type" value="Genomic_DNA"/>
</dbReference>
<dbReference type="Proteomes" id="UP000050836">
    <property type="component" value="Unassembled WGS sequence"/>
</dbReference>
<evidence type="ECO:0000256" key="3">
    <source>
        <dbReference type="PROSITE-ProRule" id="PRU00110"/>
    </source>
</evidence>
<evidence type="ECO:0000313" key="8">
    <source>
        <dbReference type="Proteomes" id="UP000050836"/>
    </source>
</evidence>
<name>A0A0R0A254_9GAMM</name>
<dbReference type="RefSeq" id="WP_054658661.1">
    <property type="nucleotide sequence ID" value="NZ_BAZI01000094.1"/>
</dbReference>
<dbReference type="InterPro" id="IPR001789">
    <property type="entry name" value="Sig_transdc_resp-reg_receiver"/>
</dbReference>
<evidence type="ECO:0000256" key="2">
    <source>
        <dbReference type="ARBA" id="ARBA00023012"/>
    </source>
</evidence>
<feature type="domain" description="Response regulatory" evidence="5">
    <location>
        <begin position="12"/>
        <end position="126"/>
    </location>
</feature>
<reference evidence="7 8" key="1">
    <citation type="submission" date="2015-10" db="EMBL/GenBank/DDBJ databases">
        <title>Genome sequencing and analysis of members of genus Stenotrophomonas.</title>
        <authorList>
            <person name="Patil P.P."/>
            <person name="Midha S."/>
            <person name="Patil P.B."/>
        </authorList>
    </citation>
    <scope>NUCLEOTIDE SEQUENCE [LARGE SCALE GENOMIC DNA]</scope>
    <source>
        <strain evidence="7 8">JCM 9942</strain>
    </source>
</reference>
<dbReference type="SUPFAM" id="SSF52172">
    <property type="entry name" value="CheY-like"/>
    <property type="match status" value="1"/>
</dbReference>
<dbReference type="InterPro" id="IPR050595">
    <property type="entry name" value="Bact_response_regulator"/>
</dbReference>
<dbReference type="PANTHER" id="PTHR44591">
    <property type="entry name" value="STRESS RESPONSE REGULATOR PROTEIN 1"/>
    <property type="match status" value="1"/>
</dbReference>
<sequence length="238" mass="25877">MNTHDQGTTIPRLLLVEDDMTSQGFFQAALESLPAHVDIADSFASALQRSAAVRHDLWLIDVNLPDGDGPALLRRLREIHPGVPAVAHTADASATAGQRLRQAGFCETLIKPMSRETLLKTVRRTLARGGDDASFVSEESASDWDETAALSALNGQREHLNALRDLFLSELPTTRDAVVSACQQHDDAMLRSQLHRLQASCGFVGASRLGRAVRQLQQAPDSQVARQQFATAVDALLH</sequence>
<keyword evidence="1 4" id="KW-0597">Phosphoprotein</keyword>
<dbReference type="GO" id="GO:0004672">
    <property type="term" value="F:protein kinase activity"/>
    <property type="evidence" value="ECO:0007669"/>
    <property type="project" value="UniProtKB-ARBA"/>
</dbReference>
<dbReference type="Pfam" id="PF00072">
    <property type="entry name" value="Response_reg"/>
    <property type="match status" value="1"/>
</dbReference>